<reference evidence="2" key="1">
    <citation type="submission" date="2025-08" db="UniProtKB">
        <authorList>
            <consortium name="Ensembl"/>
        </authorList>
    </citation>
    <scope>IDENTIFICATION</scope>
</reference>
<dbReference type="Proteomes" id="UP000694404">
    <property type="component" value="Unplaced"/>
</dbReference>
<organism evidence="2 3">
    <name type="scientific">Chelonoidis abingdonii</name>
    <name type="common">Abingdon island giant tortoise</name>
    <name type="synonym">Testudo abingdonii</name>
    <dbReference type="NCBI Taxonomy" id="106734"/>
    <lineage>
        <taxon>Eukaryota</taxon>
        <taxon>Metazoa</taxon>
        <taxon>Chordata</taxon>
        <taxon>Craniata</taxon>
        <taxon>Vertebrata</taxon>
        <taxon>Euteleostomi</taxon>
        <taxon>Archelosauria</taxon>
        <taxon>Testudinata</taxon>
        <taxon>Testudines</taxon>
        <taxon>Cryptodira</taxon>
        <taxon>Durocryptodira</taxon>
        <taxon>Testudinoidea</taxon>
        <taxon>Testudinidae</taxon>
        <taxon>Chelonoidis</taxon>
    </lineage>
</organism>
<evidence type="ECO:0000259" key="1">
    <source>
        <dbReference type="Pfam" id="PF12774"/>
    </source>
</evidence>
<dbReference type="InterPro" id="IPR026983">
    <property type="entry name" value="DHC"/>
</dbReference>
<dbReference type="GeneTree" id="ENSGT00940000157623"/>
<dbReference type="GO" id="GO:0030286">
    <property type="term" value="C:dynein complex"/>
    <property type="evidence" value="ECO:0007669"/>
    <property type="project" value="InterPro"/>
</dbReference>
<protein>
    <recommendedName>
        <fullName evidence="1">Dynein heavy chain hydrolytic ATP-binding dynein motor region domain-containing protein</fullName>
    </recommendedName>
</protein>
<keyword evidence="3" id="KW-1185">Reference proteome</keyword>
<dbReference type="PANTHER" id="PTHR46961:SF8">
    <property type="entry name" value="DYNEIN AXONEMAL HEAVY CHAIN 7"/>
    <property type="match status" value="1"/>
</dbReference>
<dbReference type="GO" id="GO:0045505">
    <property type="term" value="F:dynein intermediate chain binding"/>
    <property type="evidence" value="ECO:0007669"/>
    <property type="project" value="InterPro"/>
</dbReference>
<accession>A0A8C0IQS7</accession>
<name>A0A8C0IQS7_CHEAB</name>
<reference evidence="2" key="2">
    <citation type="submission" date="2025-09" db="UniProtKB">
        <authorList>
            <consortium name="Ensembl"/>
        </authorList>
    </citation>
    <scope>IDENTIFICATION</scope>
</reference>
<dbReference type="Gene3D" id="3.40.50.300">
    <property type="entry name" value="P-loop containing nucleotide triphosphate hydrolases"/>
    <property type="match status" value="1"/>
</dbReference>
<sequence length="339" mass="37653">MGSTLSQLLAKKVYTLYSLAVQQLSKQDHYDFGLRALTSLLRYAGKKRRILLMAMKDMNIAKLASVDVPLFNGIIQDLFPGIESPVIDYGKLELKGMGLQVTPFTITKVIQLYETKNSRHSTMIVGTTGSGKTVTWRTLQATMAALCRSGDAAYNLEFPLNPKAVSLGELYGEYDLSTGEWTDGILSSLAPAFRKHAEGASPALLLPPDEKPDEKWILFDGPVDTLWIESMNSVMDDNKVLTLINGERISLPEQVSLLFEVENLAVASPATVSRCGMVYTDYSDLGWKPYVHSWIEKRPKHRDLLSEAQGHPEGSVAWIEGQRGLKARAFGQGWELLER</sequence>
<dbReference type="SUPFAM" id="SSF52540">
    <property type="entry name" value="P-loop containing nucleoside triphosphate hydrolases"/>
    <property type="match status" value="1"/>
</dbReference>
<dbReference type="Pfam" id="PF12774">
    <property type="entry name" value="AAA_6"/>
    <property type="match status" value="1"/>
</dbReference>
<evidence type="ECO:0000313" key="2">
    <source>
        <dbReference type="Ensembl" id="ENSCABP00000013925.1"/>
    </source>
</evidence>
<evidence type="ECO:0000313" key="3">
    <source>
        <dbReference type="Proteomes" id="UP000694404"/>
    </source>
</evidence>
<dbReference type="InterPro" id="IPR027417">
    <property type="entry name" value="P-loop_NTPase"/>
</dbReference>
<dbReference type="PANTHER" id="PTHR46961">
    <property type="entry name" value="DYNEIN HEAVY CHAIN 1, AXONEMAL-LIKE PROTEIN"/>
    <property type="match status" value="1"/>
</dbReference>
<dbReference type="InterPro" id="IPR043157">
    <property type="entry name" value="Dynein_AAA1S"/>
</dbReference>
<proteinExistence type="predicted"/>
<dbReference type="AlphaFoldDB" id="A0A8C0IQS7"/>
<feature type="domain" description="Dynein heavy chain hydrolytic ATP-binding dynein motor region" evidence="1">
    <location>
        <begin position="3"/>
        <end position="133"/>
    </location>
</feature>
<dbReference type="GO" id="GO:0007018">
    <property type="term" value="P:microtubule-based movement"/>
    <property type="evidence" value="ECO:0007669"/>
    <property type="project" value="InterPro"/>
</dbReference>
<dbReference type="Gene3D" id="1.10.8.710">
    <property type="match status" value="1"/>
</dbReference>
<dbReference type="OMA" id="HKVQYSH"/>
<dbReference type="GO" id="GO:0005524">
    <property type="term" value="F:ATP binding"/>
    <property type="evidence" value="ECO:0007669"/>
    <property type="project" value="InterPro"/>
</dbReference>
<dbReference type="GO" id="GO:0051959">
    <property type="term" value="F:dynein light intermediate chain binding"/>
    <property type="evidence" value="ECO:0007669"/>
    <property type="project" value="InterPro"/>
</dbReference>
<dbReference type="InterPro" id="IPR035699">
    <property type="entry name" value="AAA_6"/>
</dbReference>
<dbReference type="Ensembl" id="ENSCABT00000015262.1">
    <property type="protein sequence ID" value="ENSCABP00000013925.1"/>
    <property type="gene ID" value="ENSCABG00000010388.1"/>
</dbReference>